<name>A0AAW8TCS4_9ENTE</name>
<reference evidence="1" key="1">
    <citation type="submission" date="2023-03" db="EMBL/GenBank/DDBJ databases">
        <authorList>
            <person name="Shen W."/>
            <person name="Cai J."/>
        </authorList>
    </citation>
    <scope>NUCLEOTIDE SEQUENCE</scope>
    <source>
        <strain evidence="1">Y15</strain>
    </source>
</reference>
<dbReference type="AlphaFoldDB" id="A0AAW8TCS4"/>
<evidence type="ECO:0000313" key="1">
    <source>
        <dbReference type="EMBL" id="MDT2546940.1"/>
    </source>
</evidence>
<gene>
    <name evidence="1" type="ORF">P7D69_21685</name>
</gene>
<accession>A0AAW8TCS4</accession>
<dbReference type="EMBL" id="JARPXL010000091">
    <property type="protein sequence ID" value="MDT2546940.1"/>
    <property type="molecule type" value="Genomic_DNA"/>
</dbReference>
<comment type="caution">
    <text evidence="1">The sequence shown here is derived from an EMBL/GenBank/DDBJ whole genome shotgun (WGS) entry which is preliminary data.</text>
</comment>
<sequence length="228" mass="24594">SANVINQVIGKENAKINITLDYQNKIAGSVVENPHKAAAGFSSVIPTPAQVTGEVSQNAYNALSALDGDVTSPYTATNKDMTYFLVQWNVLEALERELGSKFFIDRGATTTKEKVEIARTILTVINPAFWGYGKSPSGNKLNFQIWINNSSWAGTRSHNASTVTKMEYNSTGASTNNYISDDGYLYASAYAEPSDGTVASTVVGDCAQLNLEIEISANDHIESTIATY</sequence>
<evidence type="ECO:0000313" key="2">
    <source>
        <dbReference type="Proteomes" id="UP001254770"/>
    </source>
</evidence>
<organism evidence="1 2">
    <name type="scientific">Enterococcus raffinosus</name>
    <dbReference type="NCBI Taxonomy" id="71452"/>
    <lineage>
        <taxon>Bacteria</taxon>
        <taxon>Bacillati</taxon>
        <taxon>Bacillota</taxon>
        <taxon>Bacilli</taxon>
        <taxon>Lactobacillales</taxon>
        <taxon>Enterococcaceae</taxon>
        <taxon>Enterococcus</taxon>
    </lineage>
</organism>
<dbReference type="Proteomes" id="UP001254770">
    <property type="component" value="Unassembled WGS sequence"/>
</dbReference>
<feature type="non-terminal residue" evidence="1">
    <location>
        <position position="228"/>
    </location>
</feature>
<feature type="non-terminal residue" evidence="1">
    <location>
        <position position="1"/>
    </location>
</feature>
<proteinExistence type="predicted"/>
<protein>
    <submittedName>
        <fullName evidence="1">Phage baseplate upper protein</fullName>
    </submittedName>
</protein>